<feature type="domain" description="Histidine kinase" evidence="4">
    <location>
        <begin position="195"/>
        <end position="405"/>
    </location>
</feature>
<dbReference type="CDD" id="cd00082">
    <property type="entry name" value="HisKA"/>
    <property type="match status" value="1"/>
</dbReference>
<evidence type="ECO:0000313" key="6">
    <source>
        <dbReference type="Proteomes" id="UP000315082"/>
    </source>
</evidence>
<dbReference type="GO" id="GO:0000155">
    <property type="term" value="F:phosphorelay sensor kinase activity"/>
    <property type="evidence" value="ECO:0007669"/>
    <property type="project" value="InterPro"/>
</dbReference>
<dbReference type="InterPro" id="IPR005467">
    <property type="entry name" value="His_kinase_dom"/>
</dbReference>
<evidence type="ECO:0000256" key="1">
    <source>
        <dbReference type="ARBA" id="ARBA00000085"/>
    </source>
</evidence>
<keyword evidence="3" id="KW-0597">Phosphoprotein</keyword>
<proteinExistence type="predicted"/>
<keyword evidence="5" id="KW-0808">Transferase</keyword>
<dbReference type="InterPro" id="IPR003594">
    <property type="entry name" value="HATPase_dom"/>
</dbReference>
<dbReference type="RefSeq" id="WP_197452236.1">
    <property type="nucleotide sequence ID" value="NZ_CP036348.1"/>
</dbReference>
<dbReference type="SMART" id="SM00387">
    <property type="entry name" value="HATPase_c"/>
    <property type="match status" value="1"/>
</dbReference>
<evidence type="ECO:0000259" key="4">
    <source>
        <dbReference type="PROSITE" id="PS50109"/>
    </source>
</evidence>
<dbReference type="PANTHER" id="PTHR43547">
    <property type="entry name" value="TWO-COMPONENT HISTIDINE KINASE"/>
    <property type="match status" value="1"/>
</dbReference>
<dbReference type="InterPro" id="IPR004358">
    <property type="entry name" value="Sig_transdc_His_kin-like_C"/>
</dbReference>
<dbReference type="EMBL" id="CP036348">
    <property type="protein sequence ID" value="QDV66584.1"/>
    <property type="molecule type" value="Genomic_DNA"/>
</dbReference>
<dbReference type="Pfam" id="PF02518">
    <property type="entry name" value="HATPase_c"/>
    <property type="match status" value="1"/>
</dbReference>
<dbReference type="Proteomes" id="UP000315082">
    <property type="component" value="Chromosome"/>
</dbReference>
<sequence length="405" mass="44064">MNQTGLLPSISWNGSRWWLPLSTATANQLAQQFLQPNPDALRALLESDPSLRIWMLLESAASNNAARLTLSNLANQATAALATAFRDSDRQSDSPSDLQSFHPQWCELHRDATAWDSPERWLQVTGPKVPSAWQQAWPRLVDAPNLPKTCPDFGGNKLDLARLLQTTDRASAANAHFDNALNTEKLAALKEFAYGLSHEINNPLANISTRAQSLARDESSPDRKRMLVAIVNQAMRAYEMIADAMFFANPPQPKIAGAGVPEDVSELVRQIVAEFTDSSAIDGIAISSQIAPDCQATIDRGQIADAIRSLLRNACEAIHPPGQIAVDLVHSKKMLRLRITDSGPGLNERERRHAFDPFFSGREAGRGLGLGLCKAQRVIELADGQIAIDSSPTGCIVTVQIPAAT</sequence>
<accession>A0A518JM26</accession>
<dbReference type="Pfam" id="PF00512">
    <property type="entry name" value="HisKA"/>
    <property type="match status" value="1"/>
</dbReference>
<dbReference type="SMART" id="SM00388">
    <property type="entry name" value="HisKA"/>
    <property type="match status" value="1"/>
</dbReference>
<dbReference type="InterPro" id="IPR003661">
    <property type="entry name" value="HisK_dim/P_dom"/>
</dbReference>
<dbReference type="KEGG" id="rcf:Poly24_02710"/>
<dbReference type="PROSITE" id="PS50109">
    <property type="entry name" value="HIS_KIN"/>
    <property type="match status" value="1"/>
</dbReference>
<dbReference type="AlphaFoldDB" id="A0A518JM26"/>
<dbReference type="PRINTS" id="PR00344">
    <property type="entry name" value="BCTRLSENSOR"/>
</dbReference>
<organism evidence="5 6">
    <name type="scientific">Rosistilla carotiformis</name>
    <dbReference type="NCBI Taxonomy" id="2528017"/>
    <lineage>
        <taxon>Bacteria</taxon>
        <taxon>Pseudomonadati</taxon>
        <taxon>Planctomycetota</taxon>
        <taxon>Planctomycetia</taxon>
        <taxon>Pirellulales</taxon>
        <taxon>Pirellulaceae</taxon>
        <taxon>Rosistilla</taxon>
    </lineage>
</organism>
<dbReference type="PANTHER" id="PTHR43547:SF2">
    <property type="entry name" value="HYBRID SIGNAL TRANSDUCTION HISTIDINE KINASE C"/>
    <property type="match status" value="1"/>
</dbReference>
<dbReference type="Gene3D" id="3.30.565.10">
    <property type="entry name" value="Histidine kinase-like ATPase, C-terminal domain"/>
    <property type="match status" value="1"/>
</dbReference>
<dbReference type="EC" id="2.7.13.3" evidence="2"/>
<dbReference type="SUPFAM" id="SSF47384">
    <property type="entry name" value="Homodimeric domain of signal transducing histidine kinase"/>
    <property type="match status" value="1"/>
</dbReference>
<dbReference type="InterPro" id="IPR036097">
    <property type="entry name" value="HisK_dim/P_sf"/>
</dbReference>
<dbReference type="InterPro" id="IPR036890">
    <property type="entry name" value="HATPase_C_sf"/>
</dbReference>
<protein>
    <recommendedName>
        <fullName evidence="2">histidine kinase</fullName>
        <ecNumber evidence="2">2.7.13.3</ecNumber>
    </recommendedName>
</protein>
<evidence type="ECO:0000313" key="5">
    <source>
        <dbReference type="EMBL" id="QDV66584.1"/>
    </source>
</evidence>
<comment type="catalytic activity">
    <reaction evidence="1">
        <text>ATP + protein L-histidine = ADP + protein N-phospho-L-histidine.</text>
        <dbReference type="EC" id="2.7.13.3"/>
    </reaction>
</comment>
<name>A0A518JM26_9BACT</name>
<evidence type="ECO:0000256" key="3">
    <source>
        <dbReference type="ARBA" id="ARBA00022553"/>
    </source>
</evidence>
<reference evidence="5 6" key="1">
    <citation type="submission" date="2019-02" db="EMBL/GenBank/DDBJ databases">
        <title>Deep-cultivation of Planctomycetes and their phenomic and genomic characterization uncovers novel biology.</title>
        <authorList>
            <person name="Wiegand S."/>
            <person name="Jogler M."/>
            <person name="Boedeker C."/>
            <person name="Pinto D."/>
            <person name="Vollmers J."/>
            <person name="Rivas-Marin E."/>
            <person name="Kohn T."/>
            <person name="Peeters S.H."/>
            <person name="Heuer A."/>
            <person name="Rast P."/>
            <person name="Oberbeckmann S."/>
            <person name="Bunk B."/>
            <person name="Jeske O."/>
            <person name="Meyerdierks A."/>
            <person name="Storesund J.E."/>
            <person name="Kallscheuer N."/>
            <person name="Luecker S."/>
            <person name="Lage O.M."/>
            <person name="Pohl T."/>
            <person name="Merkel B.J."/>
            <person name="Hornburger P."/>
            <person name="Mueller R.-W."/>
            <person name="Bruemmer F."/>
            <person name="Labrenz M."/>
            <person name="Spormann A.M."/>
            <person name="Op den Camp H."/>
            <person name="Overmann J."/>
            <person name="Amann R."/>
            <person name="Jetten M.S.M."/>
            <person name="Mascher T."/>
            <person name="Medema M.H."/>
            <person name="Devos D.P."/>
            <person name="Kaster A.-K."/>
            <person name="Ovreas L."/>
            <person name="Rohde M."/>
            <person name="Galperin M.Y."/>
            <person name="Jogler C."/>
        </authorList>
    </citation>
    <scope>NUCLEOTIDE SEQUENCE [LARGE SCALE GENOMIC DNA]</scope>
    <source>
        <strain evidence="5 6">Poly24</strain>
    </source>
</reference>
<dbReference type="Gene3D" id="1.10.287.130">
    <property type="match status" value="1"/>
</dbReference>
<gene>
    <name evidence="5" type="primary">zraS_1</name>
    <name evidence="5" type="ORF">Poly24_02710</name>
</gene>
<keyword evidence="6" id="KW-1185">Reference proteome</keyword>
<evidence type="ECO:0000256" key="2">
    <source>
        <dbReference type="ARBA" id="ARBA00012438"/>
    </source>
</evidence>
<dbReference type="SUPFAM" id="SSF55874">
    <property type="entry name" value="ATPase domain of HSP90 chaperone/DNA topoisomerase II/histidine kinase"/>
    <property type="match status" value="1"/>
</dbReference>